<gene>
    <name evidence="2" type="ORF">PGLA1383_LOCUS21583</name>
</gene>
<proteinExistence type="predicted"/>
<dbReference type="AlphaFoldDB" id="A0A813EQC1"/>
<evidence type="ECO:0000313" key="2">
    <source>
        <dbReference type="EMBL" id="CAE8603371.1"/>
    </source>
</evidence>
<feature type="chain" id="PRO_5032445626" evidence="1">
    <location>
        <begin position="19"/>
        <end position="279"/>
    </location>
</feature>
<feature type="signal peptide" evidence="1">
    <location>
        <begin position="1"/>
        <end position="18"/>
    </location>
</feature>
<keyword evidence="1" id="KW-0732">Signal</keyword>
<protein>
    <submittedName>
        <fullName evidence="2">Uncharacterized protein</fullName>
    </submittedName>
</protein>
<organism evidence="2 3">
    <name type="scientific">Polarella glacialis</name>
    <name type="common">Dinoflagellate</name>
    <dbReference type="NCBI Taxonomy" id="89957"/>
    <lineage>
        <taxon>Eukaryota</taxon>
        <taxon>Sar</taxon>
        <taxon>Alveolata</taxon>
        <taxon>Dinophyceae</taxon>
        <taxon>Suessiales</taxon>
        <taxon>Suessiaceae</taxon>
        <taxon>Polarella</taxon>
    </lineage>
</organism>
<reference evidence="2" key="1">
    <citation type="submission" date="2021-02" db="EMBL/GenBank/DDBJ databases">
        <authorList>
            <person name="Dougan E. K."/>
            <person name="Rhodes N."/>
            <person name="Thang M."/>
            <person name="Chan C."/>
        </authorList>
    </citation>
    <scope>NUCLEOTIDE SEQUENCE</scope>
</reference>
<accession>A0A813EQC1</accession>
<name>A0A813EQC1_POLGL</name>
<dbReference type="EMBL" id="CAJNNV010015340">
    <property type="protein sequence ID" value="CAE8603371.1"/>
    <property type="molecule type" value="Genomic_DNA"/>
</dbReference>
<sequence length="279" mass="30820">MEKVGLLVCCLHAHAVFGHQPLDMHMGGGSKNTDTTAIVDGDALMLMQADRTQVTTTTATAPTTTSTELGSLSPCQFLRRASWRLRCASAGAAAKSPSGTTTFSEGALGELLRASARRKKRQSQRWILPPVSPDSNSVIGQPVEWETCPQPDYNNNNNINNNSNYDNNYNNSNYNNYNNYNKNNNYNKKKTATTTTTPVHIQRSWQLMGLPFRGTRALSIPPRELPTIITITRSTITSTTITITRSTITTTTITIIPRTRTTIPPRESRTLYLKVSIRG</sequence>
<evidence type="ECO:0000256" key="1">
    <source>
        <dbReference type="SAM" id="SignalP"/>
    </source>
</evidence>
<comment type="caution">
    <text evidence="2">The sequence shown here is derived from an EMBL/GenBank/DDBJ whole genome shotgun (WGS) entry which is preliminary data.</text>
</comment>
<keyword evidence="3" id="KW-1185">Reference proteome</keyword>
<evidence type="ECO:0000313" key="3">
    <source>
        <dbReference type="Proteomes" id="UP000654075"/>
    </source>
</evidence>
<dbReference type="Proteomes" id="UP000654075">
    <property type="component" value="Unassembled WGS sequence"/>
</dbReference>